<dbReference type="EMBL" id="DWVY01000065">
    <property type="protein sequence ID" value="HJC75765.1"/>
    <property type="molecule type" value="Genomic_DNA"/>
</dbReference>
<evidence type="ECO:0000313" key="1">
    <source>
        <dbReference type="EMBL" id="HJC75765.1"/>
    </source>
</evidence>
<proteinExistence type="predicted"/>
<accession>A0A9D2QE26</accession>
<reference evidence="1" key="2">
    <citation type="submission" date="2021-04" db="EMBL/GenBank/DDBJ databases">
        <authorList>
            <person name="Gilroy R."/>
        </authorList>
    </citation>
    <scope>NUCLEOTIDE SEQUENCE</scope>
    <source>
        <strain evidence="1">CHK196-7946</strain>
    </source>
</reference>
<reference evidence="1" key="1">
    <citation type="journal article" date="2021" name="PeerJ">
        <title>Extensive microbial diversity within the chicken gut microbiome revealed by metagenomics and culture.</title>
        <authorList>
            <person name="Gilroy R."/>
            <person name="Ravi A."/>
            <person name="Getino M."/>
            <person name="Pursley I."/>
            <person name="Horton D.L."/>
            <person name="Alikhan N.F."/>
            <person name="Baker D."/>
            <person name="Gharbi K."/>
            <person name="Hall N."/>
            <person name="Watson M."/>
            <person name="Adriaenssens E.M."/>
            <person name="Foster-Nyarko E."/>
            <person name="Jarju S."/>
            <person name="Secka A."/>
            <person name="Antonio M."/>
            <person name="Oren A."/>
            <person name="Chaudhuri R.R."/>
            <person name="La Ragione R."/>
            <person name="Hildebrand F."/>
            <person name="Pallen M.J."/>
        </authorList>
    </citation>
    <scope>NUCLEOTIDE SEQUENCE</scope>
    <source>
        <strain evidence="1">CHK196-7946</strain>
    </source>
</reference>
<feature type="non-terminal residue" evidence="1">
    <location>
        <position position="1"/>
    </location>
</feature>
<evidence type="ECO:0000313" key="2">
    <source>
        <dbReference type="Proteomes" id="UP000823902"/>
    </source>
</evidence>
<sequence length="119" mass="13739">SPPVPKGASKGLYPTDFLHSSNQKYLTRQSRSLHKPVEMINVVNEVPISSGLYECLLKDDAVVEEKPTDRMHQQKQRRLHKLCIDMERSEYTSFSMLAILKCESHWTSILISRYMDSRG</sequence>
<gene>
    <name evidence="1" type="ORF">H9697_12620</name>
</gene>
<name>A0A9D2QE26_9FIRM</name>
<dbReference type="Proteomes" id="UP000823902">
    <property type="component" value="Unassembled WGS sequence"/>
</dbReference>
<comment type="caution">
    <text evidence="1">The sequence shown here is derived from an EMBL/GenBank/DDBJ whole genome shotgun (WGS) entry which is preliminary data.</text>
</comment>
<dbReference type="AlphaFoldDB" id="A0A9D2QE26"/>
<protein>
    <submittedName>
        <fullName evidence="1">Uncharacterized protein</fullName>
    </submittedName>
</protein>
<organism evidence="1 2">
    <name type="scientific">Candidatus Mediterraneibacter faecavium</name>
    <dbReference type="NCBI Taxonomy" id="2838668"/>
    <lineage>
        <taxon>Bacteria</taxon>
        <taxon>Bacillati</taxon>
        <taxon>Bacillota</taxon>
        <taxon>Clostridia</taxon>
        <taxon>Lachnospirales</taxon>
        <taxon>Lachnospiraceae</taxon>
        <taxon>Mediterraneibacter</taxon>
    </lineage>
</organism>